<dbReference type="EMBL" id="CP094532">
    <property type="protein sequence ID" value="UOE41412.1"/>
    <property type="molecule type" value="Genomic_DNA"/>
</dbReference>
<dbReference type="InterPro" id="IPR012867">
    <property type="entry name" value="DUF1648"/>
</dbReference>
<feature type="transmembrane region" description="Helical" evidence="1">
    <location>
        <begin position="91"/>
        <end position="109"/>
    </location>
</feature>
<feature type="transmembrane region" description="Helical" evidence="1">
    <location>
        <begin position="129"/>
        <end position="149"/>
    </location>
</feature>
<protein>
    <submittedName>
        <fullName evidence="3">DUF1648 domain-containing protein</fullName>
    </submittedName>
</protein>
<evidence type="ECO:0000313" key="4">
    <source>
        <dbReference type="Proteomes" id="UP000831460"/>
    </source>
</evidence>
<organism evidence="3 4">
    <name type="scientific">Chryseobacterium suipulveris</name>
    <dbReference type="NCBI Taxonomy" id="2929800"/>
    <lineage>
        <taxon>Bacteria</taxon>
        <taxon>Pseudomonadati</taxon>
        <taxon>Bacteroidota</taxon>
        <taxon>Flavobacteriia</taxon>
        <taxon>Flavobacteriales</taxon>
        <taxon>Weeksellaceae</taxon>
        <taxon>Chryseobacterium group</taxon>
        <taxon>Chryseobacterium</taxon>
    </lineage>
</organism>
<dbReference type="Proteomes" id="UP000831460">
    <property type="component" value="Chromosome"/>
</dbReference>
<keyword evidence="1" id="KW-1133">Transmembrane helix</keyword>
<evidence type="ECO:0000259" key="2">
    <source>
        <dbReference type="Pfam" id="PF07853"/>
    </source>
</evidence>
<keyword evidence="1" id="KW-0812">Transmembrane</keyword>
<sequence>MLKNISFFLKILSFFILVFIWVYTMITYGKLPETVPIHFGLDGKADGFGSKNTNWFLAGISSVIFILMMYLSKNPNAPGLNIPENLKKDPAISEFVVSIFCVLIIFLFANINYESIQVSLGKVEGLSHITNYILGLMLLFIIAMMIYSWRLTKKSKI</sequence>
<dbReference type="RefSeq" id="WP_243550106.1">
    <property type="nucleotide sequence ID" value="NZ_CP094532.1"/>
</dbReference>
<keyword evidence="1" id="KW-0472">Membrane</keyword>
<feature type="domain" description="DUF1648" evidence="2">
    <location>
        <begin position="16"/>
        <end position="60"/>
    </location>
</feature>
<feature type="transmembrane region" description="Helical" evidence="1">
    <location>
        <begin position="7"/>
        <end position="26"/>
    </location>
</feature>
<keyword evidence="4" id="KW-1185">Reference proteome</keyword>
<name>A0ABY4BQF7_9FLAO</name>
<dbReference type="Pfam" id="PF07853">
    <property type="entry name" value="DUF1648"/>
    <property type="match status" value="1"/>
</dbReference>
<reference evidence="3 4" key="1">
    <citation type="submission" date="2022-03" db="EMBL/GenBank/DDBJ databases">
        <title>Chryseobacterium sp. isolated from particulate matters in swine house.</title>
        <authorList>
            <person name="Won M."/>
            <person name="Kim S.-J."/>
            <person name="Kwon S.-W."/>
        </authorList>
    </citation>
    <scope>NUCLEOTIDE SEQUENCE [LARGE SCALE GENOMIC DNA]</scope>
    <source>
        <strain evidence="3 4">SC2-2</strain>
    </source>
</reference>
<feature type="transmembrane region" description="Helical" evidence="1">
    <location>
        <begin position="53"/>
        <end position="71"/>
    </location>
</feature>
<gene>
    <name evidence="3" type="ORF">MTP09_01845</name>
</gene>
<evidence type="ECO:0000313" key="3">
    <source>
        <dbReference type="EMBL" id="UOE41412.1"/>
    </source>
</evidence>
<evidence type="ECO:0000256" key="1">
    <source>
        <dbReference type="SAM" id="Phobius"/>
    </source>
</evidence>
<accession>A0ABY4BQF7</accession>
<proteinExistence type="predicted"/>